<sequence length="177" mass="19500">MSHRIRRFQPDDREAMIAFAKDLPEHDLLFLGRDLRHPRVIEAWLGAIDEGWIDSLLAEEDGAIVGSAALVRDPLSWSAHVGEVRLLVASERRGAGLGRDLLEGIFAIADVHGLAKLTAAMTTDQQGSIALFENLGFRAEAMLKEQVRGRDGRPHDIAILSYDVARVTARHSAFGLE</sequence>
<accession>A0A502CJV4</accession>
<comment type="caution">
    <text evidence="4">The sequence shown here is derived from an EMBL/GenBank/DDBJ whole genome shotgun (WGS) entry which is preliminary data.</text>
</comment>
<gene>
    <name evidence="4" type="ORF">EAH84_10860</name>
</gene>
<dbReference type="EMBL" id="RCZK01000008">
    <property type="protein sequence ID" value="TPG11981.1"/>
    <property type="molecule type" value="Genomic_DNA"/>
</dbReference>
<protein>
    <submittedName>
        <fullName evidence="4">N-acetyltransferase</fullName>
    </submittedName>
</protein>
<reference evidence="4 5" key="1">
    <citation type="journal article" date="2019" name="Environ. Microbiol.">
        <title>Species interactions and distinct microbial communities in high Arctic permafrost affected cryosols are associated with the CH4 and CO2 gas fluxes.</title>
        <authorList>
            <person name="Altshuler I."/>
            <person name="Hamel J."/>
            <person name="Turney S."/>
            <person name="Magnuson E."/>
            <person name="Levesque R."/>
            <person name="Greer C."/>
            <person name="Whyte L.G."/>
        </authorList>
    </citation>
    <scope>NUCLEOTIDE SEQUENCE [LARGE SCALE GENOMIC DNA]</scope>
    <source>
        <strain evidence="4 5">S5.1</strain>
    </source>
</reference>
<dbReference type="PROSITE" id="PS51186">
    <property type="entry name" value="GNAT"/>
    <property type="match status" value="1"/>
</dbReference>
<name>A0A502CJV4_9SPHN</name>
<dbReference type="Gene3D" id="3.40.630.30">
    <property type="match status" value="1"/>
</dbReference>
<dbReference type="RefSeq" id="WP_140871861.1">
    <property type="nucleotide sequence ID" value="NZ_RCZK01000008.1"/>
</dbReference>
<dbReference type="AlphaFoldDB" id="A0A502CJV4"/>
<evidence type="ECO:0000256" key="1">
    <source>
        <dbReference type="ARBA" id="ARBA00022679"/>
    </source>
</evidence>
<dbReference type="InterPro" id="IPR050832">
    <property type="entry name" value="Bact_Acetyltransf"/>
</dbReference>
<proteinExistence type="predicted"/>
<evidence type="ECO:0000313" key="4">
    <source>
        <dbReference type="EMBL" id="TPG11981.1"/>
    </source>
</evidence>
<dbReference type="InterPro" id="IPR000182">
    <property type="entry name" value="GNAT_dom"/>
</dbReference>
<dbReference type="SUPFAM" id="SSF55729">
    <property type="entry name" value="Acyl-CoA N-acyltransferases (Nat)"/>
    <property type="match status" value="1"/>
</dbReference>
<dbReference type="GO" id="GO:0016747">
    <property type="term" value="F:acyltransferase activity, transferring groups other than amino-acyl groups"/>
    <property type="evidence" value="ECO:0007669"/>
    <property type="project" value="InterPro"/>
</dbReference>
<dbReference type="OrthoDB" id="8221829at2"/>
<organism evidence="4 5">
    <name type="scientific">Sphingomonas oligophenolica</name>
    <dbReference type="NCBI Taxonomy" id="301154"/>
    <lineage>
        <taxon>Bacteria</taxon>
        <taxon>Pseudomonadati</taxon>
        <taxon>Pseudomonadota</taxon>
        <taxon>Alphaproteobacteria</taxon>
        <taxon>Sphingomonadales</taxon>
        <taxon>Sphingomonadaceae</taxon>
        <taxon>Sphingomonas</taxon>
    </lineage>
</organism>
<dbReference type="Pfam" id="PF00583">
    <property type="entry name" value="Acetyltransf_1"/>
    <property type="match status" value="1"/>
</dbReference>
<evidence type="ECO:0000259" key="3">
    <source>
        <dbReference type="PROSITE" id="PS51186"/>
    </source>
</evidence>
<keyword evidence="5" id="KW-1185">Reference proteome</keyword>
<dbReference type="InterPro" id="IPR016181">
    <property type="entry name" value="Acyl_CoA_acyltransferase"/>
</dbReference>
<dbReference type="CDD" id="cd04301">
    <property type="entry name" value="NAT_SF"/>
    <property type="match status" value="1"/>
</dbReference>
<dbReference type="PANTHER" id="PTHR43877">
    <property type="entry name" value="AMINOALKYLPHOSPHONATE N-ACETYLTRANSFERASE-RELATED-RELATED"/>
    <property type="match status" value="1"/>
</dbReference>
<evidence type="ECO:0000256" key="2">
    <source>
        <dbReference type="ARBA" id="ARBA00023315"/>
    </source>
</evidence>
<keyword evidence="2" id="KW-0012">Acyltransferase</keyword>
<evidence type="ECO:0000313" key="5">
    <source>
        <dbReference type="Proteomes" id="UP000318413"/>
    </source>
</evidence>
<feature type="domain" description="N-acetyltransferase" evidence="3">
    <location>
        <begin position="3"/>
        <end position="163"/>
    </location>
</feature>
<dbReference type="Proteomes" id="UP000318413">
    <property type="component" value="Unassembled WGS sequence"/>
</dbReference>
<keyword evidence="1 4" id="KW-0808">Transferase</keyword>
<dbReference type="PANTHER" id="PTHR43877:SF1">
    <property type="entry name" value="ACETYLTRANSFERASE"/>
    <property type="match status" value="1"/>
</dbReference>